<feature type="transmembrane region" description="Helical" evidence="6">
    <location>
        <begin position="6"/>
        <end position="28"/>
    </location>
</feature>
<feature type="transmembrane region" description="Helical" evidence="6">
    <location>
        <begin position="392"/>
        <end position="409"/>
    </location>
</feature>
<accession>A0AA43QXP0</accession>
<dbReference type="EMBL" id="JAPFAR010000148">
    <property type="protein sequence ID" value="MDI3349859.1"/>
    <property type="molecule type" value="Genomic_DNA"/>
</dbReference>
<evidence type="ECO:0000313" key="8">
    <source>
        <dbReference type="Proteomes" id="UP001162175"/>
    </source>
</evidence>
<name>A0AA43QXP0_MYCAR</name>
<organism evidence="7 8">
    <name type="scientific">Mycoplasmopsis arginini</name>
    <name type="common">Mycoplasma arginini</name>
    <dbReference type="NCBI Taxonomy" id="2094"/>
    <lineage>
        <taxon>Bacteria</taxon>
        <taxon>Bacillati</taxon>
        <taxon>Mycoplasmatota</taxon>
        <taxon>Mycoplasmoidales</taxon>
        <taxon>Metamycoplasmataceae</taxon>
        <taxon>Mycoplasmopsis</taxon>
    </lineage>
</organism>
<proteinExistence type="inferred from homology"/>
<dbReference type="InterPro" id="IPR003798">
    <property type="entry name" value="DNA_recombination_RmuC"/>
</dbReference>
<comment type="caution">
    <text evidence="7">The sequence shown here is derived from an EMBL/GenBank/DDBJ whole genome shotgun (WGS) entry which is preliminary data.</text>
</comment>
<keyword evidence="6" id="KW-0812">Transmembrane</keyword>
<gene>
    <name evidence="7" type="primary">rmuC</name>
    <name evidence="7" type="ORF">DCBHLPFO_00381</name>
</gene>
<feature type="coiled-coil region" evidence="5">
    <location>
        <begin position="466"/>
        <end position="493"/>
    </location>
</feature>
<dbReference type="Pfam" id="PF02646">
    <property type="entry name" value="RmuC"/>
    <property type="match status" value="1"/>
</dbReference>
<dbReference type="RefSeq" id="WP_004415383.1">
    <property type="nucleotide sequence ID" value="NZ_AP014657.1"/>
</dbReference>
<evidence type="ECO:0000256" key="1">
    <source>
        <dbReference type="ARBA" id="ARBA00003416"/>
    </source>
</evidence>
<evidence type="ECO:0000256" key="5">
    <source>
        <dbReference type="SAM" id="Coils"/>
    </source>
</evidence>
<keyword evidence="3 5" id="KW-0175">Coiled coil</keyword>
<dbReference type="GeneID" id="80703713"/>
<dbReference type="PANTHER" id="PTHR30563:SF0">
    <property type="entry name" value="DNA RECOMBINATION PROTEIN RMUC"/>
    <property type="match status" value="1"/>
</dbReference>
<keyword evidence="6" id="KW-0472">Membrane</keyword>
<evidence type="ECO:0000256" key="4">
    <source>
        <dbReference type="ARBA" id="ARBA00023172"/>
    </source>
</evidence>
<dbReference type="KEGG" id="marg:MARG145_0756"/>
<dbReference type="GO" id="GO:0006310">
    <property type="term" value="P:DNA recombination"/>
    <property type="evidence" value="ECO:0007669"/>
    <property type="project" value="UniProtKB-KW"/>
</dbReference>
<keyword evidence="6" id="KW-1133">Transmembrane helix</keyword>
<evidence type="ECO:0000256" key="6">
    <source>
        <dbReference type="SAM" id="Phobius"/>
    </source>
</evidence>
<dbReference type="PANTHER" id="PTHR30563">
    <property type="entry name" value="DNA RECOMBINATION PROTEIN RMUC"/>
    <property type="match status" value="1"/>
</dbReference>
<comment type="function">
    <text evidence="1">Involved in DNA recombination.</text>
</comment>
<protein>
    <submittedName>
        <fullName evidence="7">DNA recombination protein RmuC</fullName>
    </submittedName>
</protein>
<keyword evidence="4" id="KW-0233">DNA recombination</keyword>
<feature type="coiled-coil region" evidence="5">
    <location>
        <begin position="71"/>
        <end position="136"/>
    </location>
</feature>
<evidence type="ECO:0000256" key="3">
    <source>
        <dbReference type="ARBA" id="ARBA00023054"/>
    </source>
</evidence>
<comment type="similarity">
    <text evidence="2">Belongs to the RmuC family.</text>
</comment>
<evidence type="ECO:0000256" key="2">
    <source>
        <dbReference type="ARBA" id="ARBA00009840"/>
    </source>
</evidence>
<dbReference type="AlphaFoldDB" id="A0AA43QXP0"/>
<reference evidence="7" key="1">
    <citation type="submission" date="2022-11" db="EMBL/GenBank/DDBJ databases">
        <title>Draft genome of Mycoplasma arginini isolated from fly.</title>
        <authorList>
            <person name="Severgnini M."/>
            <person name="Gioia G."/>
            <person name="Cremonesi P."/>
            <person name="Moroni P."/>
            <person name="Addis M.F."/>
            <person name="Castiglioni B."/>
        </authorList>
    </citation>
    <scope>NUCLEOTIDE SEQUENCE</scope>
    <source>
        <strain evidence="7">QMP CG1-1632</strain>
    </source>
</reference>
<evidence type="ECO:0000313" key="7">
    <source>
        <dbReference type="EMBL" id="MDI3349859.1"/>
    </source>
</evidence>
<sequence length="504" mass="59804">MNSILVITLVITSILLLCIIGLIVFLVIERRNKQKNNDSLNKQDEIKYKEYLQDFKESSEHLFTKFQGNQKLEIEIQINQKFNEIKDLLNNKNQEFKEKLFNNIDEKFLFIEKSIIEKSEKGKSELDKDNKDFKENLDISLKEGFLSINNFLKDESKKQSQEFNSLSNKLNENIDKKINDITDANKKWFEEIKTNIDKHFEDKLTKQINEHFDNIKTSMDEMNKGMTEFSTIQKSVTDLNKAFSTNKYIGNFGEFSLKQIFENHFPDLKDKLWFEQYNINSKNNERVDFAIKIKQKTMENEEVEQIIPIDSKLPLESWNKYVDETNKELKEKNLKTFRNGIKEMAKSISDKYINVNKKTTPYALMFVPSEFIYSSILQEYDFTSKIWRDHRVFILGPTLTTAFIYNLFIQNQNFKVAKDIDKIRKLFVEIQNKYKNINNSIIDSWKSVNNASKKIKIAYDHSRLVVDKINKNADDLNIQKIETKKNNKDLEELLREETFENQEK</sequence>
<dbReference type="Proteomes" id="UP001162175">
    <property type="component" value="Unassembled WGS sequence"/>
</dbReference>